<organism evidence="2 3">
    <name type="scientific">Reichenbachiella agariperforans</name>
    <dbReference type="NCBI Taxonomy" id="156994"/>
    <lineage>
        <taxon>Bacteria</taxon>
        <taxon>Pseudomonadati</taxon>
        <taxon>Bacteroidota</taxon>
        <taxon>Cytophagia</taxon>
        <taxon>Cytophagales</taxon>
        <taxon>Reichenbachiellaceae</taxon>
        <taxon>Reichenbachiella</taxon>
    </lineage>
</organism>
<name>A0A1M6WUR7_REIAG</name>
<dbReference type="EMBL" id="FRAA01000015">
    <property type="protein sequence ID" value="SHK97520.1"/>
    <property type="molecule type" value="Genomic_DNA"/>
</dbReference>
<dbReference type="STRING" id="156994.SAMN04488028_11515"/>
<keyword evidence="1" id="KW-1133">Transmembrane helix</keyword>
<proteinExistence type="predicted"/>
<reference evidence="3" key="1">
    <citation type="submission" date="2016-11" db="EMBL/GenBank/DDBJ databases">
        <authorList>
            <person name="Varghese N."/>
            <person name="Submissions S."/>
        </authorList>
    </citation>
    <scope>NUCLEOTIDE SEQUENCE [LARGE SCALE GENOMIC DNA]</scope>
    <source>
        <strain evidence="3">DSM 26134</strain>
    </source>
</reference>
<protein>
    <submittedName>
        <fullName evidence="2">Uncharacterized protein</fullName>
    </submittedName>
</protein>
<sequence length="59" mass="6786">MIGSFFVQIRNGYIFEAQLKHYRVMAMLGLIIVLFVAAIVCAFVLPNEKVSNHEKDWDV</sequence>
<gene>
    <name evidence="2" type="ORF">SAMN04488028_11515</name>
</gene>
<evidence type="ECO:0000313" key="2">
    <source>
        <dbReference type="EMBL" id="SHK97520.1"/>
    </source>
</evidence>
<evidence type="ECO:0000313" key="3">
    <source>
        <dbReference type="Proteomes" id="UP000184474"/>
    </source>
</evidence>
<accession>A0A1M6WUR7</accession>
<dbReference type="Proteomes" id="UP000184474">
    <property type="component" value="Unassembled WGS sequence"/>
</dbReference>
<feature type="transmembrane region" description="Helical" evidence="1">
    <location>
        <begin position="24"/>
        <end position="45"/>
    </location>
</feature>
<dbReference type="AlphaFoldDB" id="A0A1M6WUR7"/>
<keyword evidence="3" id="KW-1185">Reference proteome</keyword>
<keyword evidence="1" id="KW-0472">Membrane</keyword>
<keyword evidence="1" id="KW-0812">Transmembrane</keyword>
<evidence type="ECO:0000256" key="1">
    <source>
        <dbReference type="SAM" id="Phobius"/>
    </source>
</evidence>